<dbReference type="GO" id="GO:0006145">
    <property type="term" value="P:purine nucleobase catabolic process"/>
    <property type="evidence" value="ECO:0007669"/>
    <property type="project" value="TreeGrafter"/>
</dbReference>
<proteinExistence type="inferred from homology"/>
<keyword evidence="4" id="KW-0479">Metal-binding</keyword>
<dbReference type="SUPFAM" id="SSF51338">
    <property type="entry name" value="Composite domain of metallo-dependent hydrolases"/>
    <property type="match status" value="1"/>
</dbReference>
<feature type="domain" description="Amidohydrolase-related" evidence="6">
    <location>
        <begin position="54"/>
        <end position="420"/>
    </location>
</feature>
<reference evidence="7" key="1">
    <citation type="journal article" date="2014" name="Int. J. Syst. Evol. Microbiol.">
        <title>Complete genome sequence of Corynebacterium casei LMG S-19264T (=DSM 44701T), isolated from a smear-ripened cheese.</title>
        <authorList>
            <consortium name="US DOE Joint Genome Institute (JGI-PGF)"/>
            <person name="Walter F."/>
            <person name="Albersmeier A."/>
            <person name="Kalinowski J."/>
            <person name="Ruckert C."/>
        </authorList>
    </citation>
    <scope>NUCLEOTIDE SEQUENCE</scope>
    <source>
        <strain evidence="7">VKM B-2484</strain>
    </source>
</reference>
<dbReference type="SUPFAM" id="SSF51556">
    <property type="entry name" value="Metallo-dependent hydrolases"/>
    <property type="match status" value="1"/>
</dbReference>
<accession>A0A9W6N0J1</accession>
<evidence type="ECO:0000256" key="5">
    <source>
        <dbReference type="ARBA" id="ARBA00022801"/>
    </source>
</evidence>
<gene>
    <name evidence="7" type="primary">pyrC_2</name>
    <name evidence="7" type="ORF">GCM10017643_33600</name>
</gene>
<evidence type="ECO:0000256" key="4">
    <source>
        <dbReference type="ARBA" id="ARBA00022723"/>
    </source>
</evidence>
<dbReference type="Proteomes" id="UP001143370">
    <property type="component" value="Unassembled WGS sequence"/>
</dbReference>
<evidence type="ECO:0000313" key="8">
    <source>
        <dbReference type="Proteomes" id="UP001143370"/>
    </source>
</evidence>
<dbReference type="Gene3D" id="3.20.20.140">
    <property type="entry name" value="Metal-dependent hydrolases"/>
    <property type="match status" value="1"/>
</dbReference>
<evidence type="ECO:0000256" key="3">
    <source>
        <dbReference type="ARBA" id="ARBA00010286"/>
    </source>
</evidence>
<keyword evidence="8" id="KW-1185">Reference proteome</keyword>
<name>A0A9W6N0J1_9HYPH</name>
<dbReference type="PROSITE" id="PS00483">
    <property type="entry name" value="DIHYDROOROTASE_2"/>
    <property type="match status" value="1"/>
</dbReference>
<comment type="cofactor">
    <cofactor evidence="1">
        <name>Zn(2+)</name>
        <dbReference type="ChEBI" id="CHEBI:29105"/>
    </cofactor>
</comment>
<evidence type="ECO:0000259" key="6">
    <source>
        <dbReference type="Pfam" id="PF01979"/>
    </source>
</evidence>
<dbReference type="GO" id="GO:0005737">
    <property type="term" value="C:cytoplasm"/>
    <property type="evidence" value="ECO:0007669"/>
    <property type="project" value="TreeGrafter"/>
</dbReference>
<dbReference type="PANTHER" id="PTHR43668:SF4">
    <property type="entry name" value="ALLANTOINASE"/>
    <property type="match status" value="1"/>
</dbReference>
<dbReference type="EMBL" id="BSFJ01000025">
    <property type="protein sequence ID" value="GLK73243.1"/>
    <property type="molecule type" value="Genomic_DNA"/>
</dbReference>
<comment type="similarity">
    <text evidence="3">Belongs to the metallo-dependent hydrolases superfamily. DHOase family. Class I DHOase subfamily.</text>
</comment>
<comment type="function">
    <text evidence="2">Catalyzes the reversible cyclization of carbamoyl aspartate to dihydroorotate.</text>
</comment>
<dbReference type="Pfam" id="PF01979">
    <property type="entry name" value="Amidohydro_1"/>
    <property type="match status" value="1"/>
</dbReference>
<dbReference type="NCBIfam" id="NF006559">
    <property type="entry name" value="PRK09060.1"/>
    <property type="match status" value="1"/>
</dbReference>
<dbReference type="InterPro" id="IPR006680">
    <property type="entry name" value="Amidohydro-rel"/>
</dbReference>
<evidence type="ECO:0000256" key="1">
    <source>
        <dbReference type="ARBA" id="ARBA00001947"/>
    </source>
</evidence>
<dbReference type="GO" id="GO:0046872">
    <property type="term" value="F:metal ion binding"/>
    <property type="evidence" value="ECO:0007669"/>
    <property type="project" value="UniProtKB-KW"/>
</dbReference>
<sequence length="444" mass="48079">MAQTFDLLLKGGTVVNQDGIGARDVGVRAGRIAGIGSFDAAQAGETVDCTGLHLLPGVIDTQVHFREPGMEHKEDLESGSRAAVMGGVTGVFEMPNTNPLTTSAQALEDKLSRARGRMHCDFAFFVGGTHDNVKDLPELEMLPGVPGVKVFIGSSTGSLLVADDPGVRAILKVIRRRAAFHCEDEPRLDERKGLRVEGDAASHPVWRDAVAALTATTRLVNLARSEGKRVHVLHVTSQEEIEYLRQQKDVATVEVTPHHLTMDASWYASHGTLVQMNPPVRDAHHRTALWRGLSEGVVDVLGSDHAPHTREEKAKPYPASPSGMTGVQTLVPMMLDHVNAGRLSLERFVDLASAGPARIFNIATKGRIAVGYDADFTIVDLKRRATIANSWIASKPGWTPYDGVEVSGWPVGTLIRGRRVMWEGELVTPAQGEAIRFLETLGRG</sequence>
<dbReference type="PANTHER" id="PTHR43668">
    <property type="entry name" value="ALLANTOINASE"/>
    <property type="match status" value="1"/>
</dbReference>
<dbReference type="InterPro" id="IPR002195">
    <property type="entry name" value="Dihydroorotase_CS"/>
</dbReference>
<dbReference type="InterPro" id="IPR011059">
    <property type="entry name" value="Metal-dep_hydrolase_composite"/>
</dbReference>
<dbReference type="GO" id="GO:0004038">
    <property type="term" value="F:allantoinase activity"/>
    <property type="evidence" value="ECO:0007669"/>
    <property type="project" value="TreeGrafter"/>
</dbReference>
<keyword evidence="5" id="KW-0378">Hydrolase</keyword>
<dbReference type="NCBIfam" id="TIGR00857">
    <property type="entry name" value="pyrC_multi"/>
    <property type="match status" value="1"/>
</dbReference>
<dbReference type="AlphaFoldDB" id="A0A9W6N0J1"/>
<organism evidence="7 8">
    <name type="scientific">Ancylobacter dichloromethanicus</name>
    <dbReference type="NCBI Taxonomy" id="518825"/>
    <lineage>
        <taxon>Bacteria</taxon>
        <taxon>Pseudomonadati</taxon>
        <taxon>Pseudomonadota</taxon>
        <taxon>Alphaproteobacteria</taxon>
        <taxon>Hyphomicrobiales</taxon>
        <taxon>Xanthobacteraceae</taxon>
        <taxon>Ancylobacter</taxon>
    </lineage>
</organism>
<comment type="caution">
    <text evidence="7">The sequence shown here is derived from an EMBL/GenBank/DDBJ whole genome shotgun (WGS) entry which is preliminary data.</text>
</comment>
<dbReference type="Gene3D" id="2.30.40.10">
    <property type="entry name" value="Urease, subunit C, domain 1"/>
    <property type="match status" value="1"/>
</dbReference>
<dbReference type="InterPro" id="IPR050138">
    <property type="entry name" value="DHOase/Allantoinase_Hydrolase"/>
</dbReference>
<dbReference type="CDD" id="cd01318">
    <property type="entry name" value="DHOase_IIb"/>
    <property type="match status" value="1"/>
</dbReference>
<evidence type="ECO:0000256" key="2">
    <source>
        <dbReference type="ARBA" id="ARBA00002368"/>
    </source>
</evidence>
<reference evidence="7" key="2">
    <citation type="submission" date="2023-01" db="EMBL/GenBank/DDBJ databases">
        <authorList>
            <person name="Sun Q."/>
            <person name="Evtushenko L."/>
        </authorList>
    </citation>
    <scope>NUCLEOTIDE SEQUENCE</scope>
    <source>
        <strain evidence="7">VKM B-2484</strain>
    </source>
</reference>
<dbReference type="InterPro" id="IPR032466">
    <property type="entry name" value="Metal_Hydrolase"/>
</dbReference>
<dbReference type="RefSeq" id="WP_213373371.1">
    <property type="nucleotide sequence ID" value="NZ_BSFJ01000025.1"/>
</dbReference>
<protein>
    <submittedName>
        <fullName evidence="7">Dihydroorotase</fullName>
    </submittedName>
</protein>
<evidence type="ECO:0000313" key="7">
    <source>
        <dbReference type="EMBL" id="GLK73243.1"/>
    </source>
</evidence>